<dbReference type="InterPro" id="IPR003770">
    <property type="entry name" value="MLTG-like"/>
</dbReference>
<dbReference type="CDD" id="cd08010">
    <property type="entry name" value="MltG_like"/>
    <property type="match status" value="1"/>
</dbReference>
<dbReference type="GO" id="GO:0008932">
    <property type="term" value="F:lytic endotransglycosylase activity"/>
    <property type="evidence" value="ECO:0007669"/>
    <property type="project" value="UniProtKB-UniRule"/>
</dbReference>
<evidence type="ECO:0000256" key="2">
    <source>
        <dbReference type="ARBA" id="ARBA00022692"/>
    </source>
</evidence>
<keyword evidence="6 7" id="KW-0961">Cell wall biogenesis/degradation</keyword>
<evidence type="ECO:0000256" key="6">
    <source>
        <dbReference type="ARBA" id="ARBA00023316"/>
    </source>
</evidence>
<comment type="subcellular location">
    <subcellularLocation>
        <location evidence="7">Cell membrane</location>
        <topology evidence="7">Single-pass membrane protein</topology>
    </subcellularLocation>
</comment>
<evidence type="ECO:0000256" key="1">
    <source>
        <dbReference type="ARBA" id="ARBA00022475"/>
    </source>
</evidence>
<dbReference type="Pfam" id="PF02618">
    <property type="entry name" value="YceG"/>
    <property type="match status" value="1"/>
</dbReference>
<keyword evidence="3 7" id="KW-1133">Transmembrane helix</keyword>
<keyword evidence="4 7" id="KW-0472">Membrane</keyword>
<keyword evidence="5 7" id="KW-0456">Lyase</keyword>
<dbReference type="HAMAP" id="MF_02065">
    <property type="entry name" value="MltG"/>
    <property type="match status" value="1"/>
</dbReference>
<proteinExistence type="inferred from homology"/>
<dbReference type="GO" id="GO:0071555">
    <property type="term" value="P:cell wall organization"/>
    <property type="evidence" value="ECO:0007669"/>
    <property type="project" value="UniProtKB-KW"/>
</dbReference>
<dbReference type="EC" id="4.2.2.29" evidence="7"/>
<gene>
    <name evidence="7" type="primary">mltG</name>
    <name evidence="8" type="ORF">A3D51_01965</name>
</gene>
<organism evidence="8 9">
    <name type="scientific">Candidatus Yonathbacteria bacterium RIFCSPHIGHO2_02_FULL_44_14</name>
    <dbReference type="NCBI Taxonomy" id="1802724"/>
    <lineage>
        <taxon>Bacteria</taxon>
        <taxon>Candidatus Yonathiibacteriota</taxon>
    </lineage>
</organism>
<evidence type="ECO:0000313" key="8">
    <source>
        <dbReference type="EMBL" id="OHA81323.1"/>
    </source>
</evidence>
<evidence type="ECO:0000256" key="3">
    <source>
        <dbReference type="ARBA" id="ARBA00022989"/>
    </source>
</evidence>
<comment type="caution">
    <text evidence="8">The sequence shown here is derived from an EMBL/GenBank/DDBJ whole genome shotgun (WGS) entry which is preliminary data.</text>
</comment>
<sequence>MEPSQEKEEIGIGRFRVSLTSIGIEERSSKIVIFSVLTVVFFCATISYLLMPPFSFPKDKMITIKKGASLAEVSTLLDKESMVHSKSLFELCAKIVGGKKPIFAGQYLFKEPISACAIAMRIAHGISGIPAVRVTIPEGMSNKEIAAVLGKNIQKFDSAFFLEHAYTQEGLLFPDTYFFSENVTAEEVEKTMIANFNKRIAPWRGEIEMSGHTERDVIIMASILEKEATTEEDKAIVSGILWKRISKGMPLQVDATFMYLLGKKSSDLTSADLQIKSAYNTYRNKGLPSGPIGNPGIAAIRAAVHPIESAYLYYLSDKDAVMHYAKTFEEHKANKEKYLR</sequence>
<feature type="transmembrane region" description="Helical" evidence="7">
    <location>
        <begin position="31"/>
        <end position="51"/>
    </location>
</feature>
<evidence type="ECO:0000256" key="7">
    <source>
        <dbReference type="HAMAP-Rule" id="MF_02065"/>
    </source>
</evidence>
<reference evidence="8 9" key="1">
    <citation type="journal article" date="2016" name="Nat. Commun.">
        <title>Thousands of microbial genomes shed light on interconnected biogeochemical processes in an aquifer system.</title>
        <authorList>
            <person name="Anantharaman K."/>
            <person name="Brown C.T."/>
            <person name="Hug L.A."/>
            <person name="Sharon I."/>
            <person name="Castelle C.J."/>
            <person name="Probst A.J."/>
            <person name="Thomas B.C."/>
            <person name="Singh A."/>
            <person name="Wilkins M.J."/>
            <person name="Karaoz U."/>
            <person name="Brodie E.L."/>
            <person name="Williams K.H."/>
            <person name="Hubbard S.S."/>
            <person name="Banfield J.F."/>
        </authorList>
    </citation>
    <scope>NUCLEOTIDE SEQUENCE [LARGE SCALE GENOMIC DNA]</scope>
</reference>
<dbReference type="PANTHER" id="PTHR30518">
    <property type="entry name" value="ENDOLYTIC MUREIN TRANSGLYCOSYLASE"/>
    <property type="match status" value="1"/>
</dbReference>
<dbReference type="Gene3D" id="3.30.1490.480">
    <property type="entry name" value="Endolytic murein transglycosylase"/>
    <property type="match status" value="1"/>
</dbReference>
<dbReference type="Proteomes" id="UP000179118">
    <property type="component" value="Unassembled WGS sequence"/>
</dbReference>
<protein>
    <recommendedName>
        <fullName evidence="7">Endolytic murein transglycosylase</fullName>
        <ecNumber evidence="7">4.2.2.29</ecNumber>
    </recommendedName>
    <alternativeName>
        <fullName evidence="7">Peptidoglycan lytic transglycosylase</fullName>
    </alternativeName>
    <alternativeName>
        <fullName evidence="7">Peptidoglycan polymerization terminase</fullName>
    </alternativeName>
</protein>
<keyword evidence="1 7" id="KW-1003">Cell membrane</keyword>
<dbReference type="EMBL" id="MHUT01000009">
    <property type="protein sequence ID" value="OHA81323.1"/>
    <property type="molecule type" value="Genomic_DNA"/>
</dbReference>
<comment type="function">
    <text evidence="7">Functions as a peptidoglycan terminase that cleaves nascent peptidoglycan strands endolytically to terminate their elongation.</text>
</comment>
<dbReference type="GO" id="GO:0005886">
    <property type="term" value="C:plasma membrane"/>
    <property type="evidence" value="ECO:0007669"/>
    <property type="project" value="UniProtKB-SubCell"/>
</dbReference>
<dbReference type="NCBIfam" id="TIGR00247">
    <property type="entry name" value="endolytic transglycosylase MltG"/>
    <property type="match status" value="1"/>
</dbReference>
<accession>A0A1G2S876</accession>
<evidence type="ECO:0000256" key="5">
    <source>
        <dbReference type="ARBA" id="ARBA00023239"/>
    </source>
</evidence>
<comment type="catalytic activity">
    <reaction evidence="7">
        <text>a peptidoglycan chain = a peptidoglycan chain with N-acetyl-1,6-anhydromuramyl-[peptide] at the reducing end + a peptidoglycan chain with N-acetylglucosamine at the non-reducing end.</text>
        <dbReference type="EC" id="4.2.2.29"/>
    </reaction>
</comment>
<dbReference type="AlphaFoldDB" id="A0A1G2S876"/>
<feature type="site" description="Important for catalytic activity" evidence="7">
    <location>
        <position position="227"/>
    </location>
</feature>
<dbReference type="PANTHER" id="PTHR30518:SF2">
    <property type="entry name" value="ENDOLYTIC MUREIN TRANSGLYCOSYLASE"/>
    <property type="match status" value="1"/>
</dbReference>
<dbReference type="GO" id="GO:0009252">
    <property type="term" value="P:peptidoglycan biosynthetic process"/>
    <property type="evidence" value="ECO:0007669"/>
    <property type="project" value="UniProtKB-UniRule"/>
</dbReference>
<evidence type="ECO:0000256" key="4">
    <source>
        <dbReference type="ARBA" id="ARBA00023136"/>
    </source>
</evidence>
<comment type="similarity">
    <text evidence="7">Belongs to the transglycosylase MltG family.</text>
</comment>
<evidence type="ECO:0000313" key="9">
    <source>
        <dbReference type="Proteomes" id="UP000179118"/>
    </source>
</evidence>
<keyword evidence="2 7" id="KW-0812">Transmembrane</keyword>
<name>A0A1G2S876_9BACT</name>